<dbReference type="PROSITE" id="PS00330">
    <property type="entry name" value="HEMOLYSIN_CALCIUM"/>
    <property type="match status" value="1"/>
</dbReference>
<feature type="compositionally biased region" description="Acidic residues" evidence="1">
    <location>
        <begin position="112"/>
        <end position="122"/>
    </location>
</feature>
<dbReference type="PRINTS" id="PR00313">
    <property type="entry name" value="CABNDNGRPT"/>
</dbReference>
<feature type="compositionally biased region" description="Low complexity" evidence="1">
    <location>
        <begin position="32"/>
        <end position="51"/>
    </location>
</feature>
<accession>A0A1Y2K1B3</accession>
<dbReference type="InterPro" id="IPR011049">
    <property type="entry name" value="Serralysin-like_metalloprot_C"/>
</dbReference>
<dbReference type="STRING" id="1434232.MAIT1_01769"/>
<comment type="caution">
    <text evidence="2">The sequence shown here is derived from an EMBL/GenBank/DDBJ whole genome shotgun (WGS) entry which is preliminary data.</text>
</comment>
<feature type="region of interest" description="Disordered" evidence="1">
    <location>
        <begin position="1"/>
        <end position="231"/>
    </location>
</feature>
<evidence type="ECO:0000256" key="1">
    <source>
        <dbReference type="SAM" id="MobiDB-lite"/>
    </source>
</evidence>
<dbReference type="SUPFAM" id="SSF51120">
    <property type="entry name" value="beta-Roll"/>
    <property type="match status" value="1"/>
</dbReference>
<dbReference type="Gene3D" id="2.150.10.10">
    <property type="entry name" value="Serralysin-like metalloprotease, C-terminal"/>
    <property type="match status" value="1"/>
</dbReference>
<dbReference type="GO" id="GO:0005509">
    <property type="term" value="F:calcium ion binding"/>
    <property type="evidence" value="ECO:0007669"/>
    <property type="project" value="InterPro"/>
</dbReference>
<proteinExistence type="predicted"/>
<organism evidence="2 3">
    <name type="scientific">Magnetofaba australis IT-1</name>
    <dbReference type="NCBI Taxonomy" id="1434232"/>
    <lineage>
        <taxon>Bacteria</taxon>
        <taxon>Pseudomonadati</taxon>
        <taxon>Pseudomonadota</taxon>
        <taxon>Magnetococcia</taxon>
        <taxon>Magnetococcales</taxon>
        <taxon>Magnetococcaceae</taxon>
        <taxon>Magnetofaba</taxon>
    </lineage>
</organism>
<feature type="compositionally biased region" description="Low complexity" evidence="1">
    <location>
        <begin position="65"/>
        <end position="74"/>
    </location>
</feature>
<feature type="compositionally biased region" description="Acidic residues" evidence="1">
    <location>
        <begin position="75"/>
        <end position="84"/>
    </location>
</feature>
<dbReference type="InterPro" id="IPR018511">
    <property type="entry name" value="Hemolysin-typ_Ca-bd_CS"/>
</dbReference>
<feature type="compositionally biased region" description="Acidic residues" evidence="1">
    <location>
        <begin position="170"/>
        <end position="182"/>
    </location>
</feature>
<feature type="compositionally biased region" description="Acidic residues" evidence="1">
    <location>
        <begin position="150"/>
        <end position="162"/>
    </location>
</feature>
<dbReference type="AlphaFoldDB" id="A0A1Y2K1B3"/>
<keyword evidence="3" id="KW-1185">Reference proteome</keyword>
<feature type="compositionally biased region" description="Acidic residues" evidence="1">
    <location>
        <begin position="92"/>
        <end position="102"/>
    </location>
</feature>
<feature type="compositionally biased region" description="Acidic residues" evidence="1">
    <location>
        <begin position="19"/>
        <end position="31"/>
    </location>
</feature>
<gene>
    <name evidence="2" type="ORF">MAIT1_01769</name>
</gene>
<protein>
    <submittedName>
        <fullName evidence="2">Putative hemolysin-type calcium-binding region</fullName>
    </submittedName>
</protein>
<feature type="compositionally biased region" description="Acidic residues" evidence="1">
    <location>
        <begin position="130"/>
        <end position="142"/>
    </location>
</feature>
<evidence type="ECO:0000313" key="3">
    <source>
        <dbReference type="Proteomes" id="UP000194003"/>
    </source>
</evidence>
<feature type="compositionally biased region" description="Acidic residues" evidence="1">
    <location>
        <begin position="210"/>
        <end position="222"/>
    </location>
</feature>
<feature type="compositionally biased region" description="Low complexity" evidence="1">
    <location>
        <begin position="1"/>
        <end position="18"/>
    </location>
</feature>
<dbReference type="Pfam" id="PF00353">
    <property type="entry name" value="HemolysinCabind"/>
    <property type="match status" value="1"/>
</dbReference>
<sequence length="942" mass="98394">MAVQPESETEQESAAAQPESDEEDESAESEQEAVAVQPESETEQESAAAQPESDEEDESAESEQEAVAVQPEADSGAEEPESEQEPVAAQPESDEETSESEQESVAVQPETDSGEEESESEQEPVAAQPESDEEEEASESEQEAVAAQPEPDEEEETSESEQEAVTAQPEPDEEEETSESEQEAVAAQPESKTEDESAESEQETMAAQPESEDEVTASESEQEAAPIDEGSLPEHLDTAVAQGVANLATQDVTAAPATEPVTSITLTVAHGSNKPSTYAFSVEIDGQEYGPFETSKFYQQDGWDEITIDGLDLANMDLSAITIQPLDNKSNMVVDSIRIGDSVFEAEDGTGSFSDNGDFARLSNSGKFVTIDASSADLGGAVEGGAIASNQGDMVPLHIEAEAVSADDNLYFVISDVPGDAVLAIGVDENGDAIPAGMNNGDGSWIVSSDEIAELMVLPPSDADGGDSFTLSVTAVTESADGALNFDSSAQLTVTLDDAYGEAGARISAASAEDDAPISAGQTIEASDFADDVSAWGDAVTLDDGRMHIEKDESGVREWDFGSEHGNQTVRISFDMSASENDGASGGWESSGRFQDFFTVSANGETVVNDSFGDGKTSRIDNHYEFEAVTDADGKLTLALTANTTGSTEEVYIDNFSIAAGDDWSTVAEEPVHIGNVDSGAEADNASVDLSDAIAEANAAFASAMNSVVIIADADLPEAAVLSDGVYNPVNMTWSMSPEAAENLEIVLPADYDDGDFTLPMTVVNTAPDGQTHSSEALLSIDADEAPRLAEDHEATLFGGIGDDVISGSSDAELLVGGAGDDTLSGGEGDDILEGGADDDFMIGDAGNDLFIFGLNSGSDFISGGAGYVDVIRLDGISSEPVMTLDDVGDWTLTTNTGYTYTPGDGVDDLDAIVFDESDASGVITLADGSEVDFEGIDKIMW</sequence>
<dbReference type="InterPro" id="IPR001343">
    <property type="entry name" value="Hemolysn_Ca-bd"/>
</dbReference>
<dbReference type="Proteomes" id="UP000194003">
    <property type="component" value="Unassembled WGS sequence"/>
</dbReference>
<name>A0A1Y2K1B3_9PROT</name>
<evidence type="ECO:0000313" key="2">
    <source>
        <dbReference type="EMBL" id="OSM01739.1"/>
    </source>
</evidence>
<dbReference type="EMBL" id="LVJN01000020">
    <property type="protein sequence ID" value="OSM01739.1"/>
    <property type="molecule type" value="Genomic_DNA"/>
</dbReference>
<feature type="compositionally biased region" description="Acidic residues" evidence="1">
    <location>
        <begin position="52"/>
        <end position="64"/>
    </location>
</feature>
<reference evidence="2 3" key="1">
    <citation type="journal article" date="2016" name="BMC Genomics">
        <title>Combined genomic and structural analyses of a cultured magnetotactic bacterium reveals its niche adaptation to a dynamic environment.</title>
        <authorList>
            <person name="Araujo A.C."/>
            <person name="Morillo V."/>
            <person name="Cypriano J."/>
            <person name="Teixeira L.C."/>
            <person name="Leao P."/>
            <person name="Lyra S."/>
            <person name="Almeida L.G."/>
            <person name="Bazylinski D.A."/>
            <person name="Vasconcellos A.T."/>
            <person name="Abreu F."/>
            <person name="Lins U."/>
        </authorList>
    </citation>
    <scope>NUCLEOTIDE SEQUENCE [LARGE SCALE GENOMIC DNA]</scope>
    <source>
        <strain evidence="2 3">IT-1</strain>
    </source>
</reference>